<evidence type="ECO:0000313" key="3">
    <source>
        <dbReference type="Proteomes" id="UP000266861"/>
    </source>
</evidence>
<keyword evidence="3" id="KW-1185">Reference proteome</keyword>
<dbReference type="AlphaFoldDB" id="A0A397HWM5"/>
<protein>
    <recommendedName>
        <fullName evidence="4">WAP domain-containing protein</fullName>
    </recommendedName>
</protein>
<organism evidence="2 3">
    <name type="scientific">Diversispora epigaea</name>
    <dbReference type="NCBI Taxonomy" id="1348612"/>
    <lineage>
        <taxon>Eukaryota</taxon>
        <taxon>Fungi</taxon>
        <taxon>Fungi incertae sedis</taxon>
        <taxon>Mucoromycota</taxon>
        <taxon>Glomeromycotina</taxon>
        <taxon>Glomeromycetes</taxon>
        <taxon>Diversisporales</taxon>
        <taxon>Diversisporaceae</taxon>
        <taxon>Diversispora</taxon>
    </lineage>
</organism>
<name>A0A397HWM5_9GLOM</name>
<dbReference type="EMBL" id="PQFF01000275">
    <property type="protein sequence ID" value="RHZ67412.1"/>
    <property type="molecule type" value="Genomic_DNA"/>
</dbReference>
<evidence type="ECO:0000256" key="1">
    <source>
        <dbReference type="SAM" id="SignalP"/>
    </source>
</evidence>
<proteinExistence type="predicted"/>
<feature type="chain" id="PRO_5017485545" description="WAP domain-containing protein" evidence="1">
    <location>
        <begin position="29"/>
        <end position="199"/>
    </location>
</feature>
<feature type="signal peptide" evidence="1">
    <location>
        <begin position="1"/>
        <end position="28"/>
    </location>
</feature>
<evidence type="ECO:0000313" key="2">
    <source>
        <dbReference type="EMBL" id="RHZ67412.1"/>
    </source>
</evidence>
<keyword evidence="1" id="KW-0732">Signal</keyword>
<comment type="caution">
    <text evidence="2">The sequence shown here is derived from an EMBL/GenBank/DDBJ whole genome shotgun (WGS) entry which is preliminary data.</text>
</comment>
<reference evidence="2 3" key="1">
    <citation type="submission" date="2018-08" db="EMBL/GenBank/DDBJ databases">
        <title>Genome and evolution of the arbuscular mycorrhizal fungus Diversispora epigaea (formerly Glomus versiforme) and its bacterial endosymbionts.</title>
        <authorList>
            <person name="Sun X."/>
            <person name="Fei Z."/>
            <person name="Harrison M."/>
        </authorList>
    </citation>
    <scope>NUCLEOTIDE SEQUENCE [LARGE SCALE GENOMIC DNA]</scope>
    <source>
        <strain evidence="2 3">IT104</strain>
    </source>
</reference>
<dbReference type="Proteomes" id="UP000266861">
    <property type="component" value="Unassembled WGS sequence"/>
</dbReference>
<evidence type="ECO:0008006" key="4">
    <source>
        <dbReference type="Google" id="ProtNLM"/>
    </source>
</evidence>
<gene>
    <name evidence="2" type="ORF">Glove_301g12</name>
</gene>
<accession>A0A397HWM5</accession>
<sequence length="199" mass="21769">MIWLNRTFFFATVTLIASILLFSSQVIAKNPKNCRTVTKTCSRTITVFPLHCPTPLTTTTTIESIITALSTTTTFATTIITVLQAPVKRTEPRTICILDKSKNGYVFHGRKKCEKIVVCNPTVFLPCPKVNTNIITETSTLTTTLISTLTSLTTSTYTTCKPDGAPCDIGNYQDIYACCNMGCSVVGSAPTLYTCYNPH</sequence>